<comment type="caution">
    <text evidence="1">The sequence shown here is derived from an EMBL/GenBank/DDBJ whole genome shotgun (WGS) entry which is preliminary data.</text>
</comment>
<evidence type="ECO:0000313" key="2">
    <source>
        <dbReference type="Proteomes" id="UP000245934"/>
    </source>
</evidence>
<name>A0A2V2N664_9EURY</name>
<protein>
    <submittedName>
        <fullName evidence="1">Uncharacterized protein</fullName>
    </submittedName>
</protein>
<gene>
    <name evidence="1" type="ORF">DLD82_03100</name>
</gene>
<sequence length="70" mass="8316">METRDEFVDLIFRLENGEILHIEEQISLTEEDLIRFAHYDLRIFSKYHVRIHTVVLSPACSKKDSFFGIC</sequence>
<reference evidence="1 2" key="1">
    <citation type="submission" date="2018-05" db="EMBL/GenBank/DDBJ databases">
        <title>Draft genome of Methanospirillum stamsii Pt1.</title>
        <authorList>
            <person name="Dueholm M.S."/>
            <person name="Nielsen P.H."/>
            <person name="Bakmann L.F."/>
            <person name="Otzen D.E."/>
        </authorList>
    </citation>
    <scope>NUCLEOTIDE SEQUENCE [LARGE SCALE GENOMIC DNA]</scope>
    <source>
        <strain evidence="1 2">Pt1</strain>
    </source>
</reference>
<dbReference type="Proteomes" id="UP000245934">
    <property type="component" value="Unassembled WGS sequence"/>
</dbReference>
<keyword evidence="2" id="KW-1185">Reference proteome</keyword>
<accession>A0A2V2N664</accession>
<organism evidence="1 2">
    <name type="scientific">Methanospirillum stamsii</name>
    <dbReference type="NCBI Taxonomy" id="1277351"/>
    <lineage>
        <taxon>Archaea</taxon>
        <taxon>Methanobacteriati</taxon>
        <taxon>Methanobacteriota</taxon>
        <taxon>Stenosarchaea group</taxon>
        <taxon>Methanomicrobia</taxon>
        <taxon>Methanomicrobiales</taxon>
        <taxon>Methanospirillaceae</taxon>
        <taxon>Methanospirillum</taxon>
    </lineage>
</organism>
<proteinExistence type="predicted"/>
<dbReference type="AlphaFoldDB" id="A0A2V2N664"/>
<evidence type="ECO:0000313" key="1">
    <source>
        <dbReference type="EMBL" id="PWR75584.1"/>
    </source>
</evidence>
<dbReference type="EMBL" id="QGMZ01000008">
    <property type="protein sequence ID" value="PWR75584.1"/>
    <property type="molecule type" value="Genomic_DNA"/>
</dbReference>